<feature type="repeat" description="Solcar" evidence="14">
    <location>
        <begin position="121"/>
        <end position="218"/>
    </location>
</feature>
<name>A0A2T7PER6_POMCA</name>
<dbReference type="Pfam" id="PF00153">
    <property type="entry name" value="Mito_carr"/>
    <property type="match status" value="3"/>
</dbReference>
<dbReference type="GO" id="GO:0005743">
    <property type="term" value="C:mitochondrial inner membrane"/>
    <property type="evidence" value="ECO:0007669"/>
    <property type="project" value="UniProtKB-SubCell"/>
</dbReference>
<evidence type="ECO:0000256" key="9">
    <source>
        <dbReference type="ARBA" id="ARBA00023136"/>
    </source>
</evidence>
<dbReference type="OrthoDB" id="428293at2759"/>
<keyword evidence="5" id="KW-0677">Repeat</keyword>
<dbReference type="GO" id="GO:0015711">
    <property type="term" value="P:organic anion transport"/>
    <property type="evidence" value="ECO:0007669"/>
    <property type="project" value="UniProtKB-ARBA"/>
</dbReference>
<evidence type="ECO:0000313" key="17">
    <source>
        <dbReference type="EMBL" id="PVD31913.1"/>
    </source>
</evidence>
<evidence type="ECO:0000256" key="4">
    <source>
        <dbReference type="ARBA" id="ARBA00022692"/>
    </source>
</evidence>
<dbReference type="InterPro" id="IPR023395">
    <property type="entry name" value="MCP_dom_sf"/>
</dbReference>
<evidence type="ECO:0000256" key="8">
    <source>
        <dbReference type="ARBA" id="ARBA00023128"/>
    </source>
</evidence>
<dbReference type="SUPFAM" id="SSF103506">
    <property type="entry name" value="Mitochondrial carrier"/>
    <property type="match status" value="1"/>
</dbReference>
<feature type="transmembrane region" description="Helical" evidence="16">
    <location>
        <begin position="291"/>
        <end position="309"/>
    </location>
</feature>
<dbReference type="AlphaFoldDB" id="A0A2T7PER6"/>
<comment type="caution">
    <text evidence="17">The sequence shown here is derived from an EMBL/GenBank/DDBJ whole genome shotgun (WGS) entry which is preliminary data.</text>
</comment>
<feature type="transmembrane region" description="Helical" evidence="16">
    <location>
        <begin position="191"/>
        <end position="212"/>
    </location>
</feature>
<dbReference type="PROSITE" id="PS50920">
    <property type="entry name" value="SOLCAR"/>
    <property type="match status" value="3"/>
</dbReference>
<dbReference type="Gene3D" id="1.50.40.10">
    <property type="entry name" value="Mitochondrial carrier domain"/>
    <property type="match status" value="1"/>
</dbReference>
<dbReference type="PANTHER" id="PTHR45683">
    <property type="entry name" value="MITOCHONDRIAL NICOTINAMIDE ADENINE DINUCLEOTIDE TRANSPORTER 1-RELATED-RELATED"/>
    <property type="match status" value="1"/>
</dbReference>
<evidence type="ECO:0000256" key="7">
    <source>
        <dbReference type="ARBA" id="ARBA00022989"/>
    </source>
</evidence>
<dbReference type="Proteomes" id="UP000245119">
    <property type="component" value="Linkage Group LG4"/>
</dbReference>
<keyword evidence="6" id="KW-0999">Mitochondrion inner membrane</keyword>
<keyword evidence="9 14" id="KW-0472">Membrane</keyword>
<keyword evidence="3 15" id="KW-0813">Transport</keyword>
<comment type="similarity">
    <text evidence="2 15">Belongs to the mitochondrial carrier (TC 2.A.29) family.</text>
</comment>
<evidence type="ECO:0000256" key="1">
    <source>
        <dbReference type="ARBA" id="ARBA00004448"/>
    </source>
</evidence>
<feature type="repeat" description="Solcar" evidence="14">
    <location>
        <begin position="231"/>
        <end position="315"/>
    </location>
</feature>
<comment type="function">
    <text evidence="11">Facilitates flavin adenine dinucleotide (FAD) translocation across the mitochondrial inner membrane into the mitochondrial matrix where it acts as a redox cofactor to assist flavoenzyme activities in fundamental metabolic processes including fatty acid beta-oxidation, amino acid and choline metabolism as well as mitochondrial electron transportation. In particular, provides FAD to DLD dehydrogenase of the glycine cleavage system, part of mitochondrial one-carbon metabolic pathway involved in neural tube closure in early embryogenesis.</text>
</comment>
<dbReference type="PRINTS" id="PR00926">
    <property type="entry name" value="MITOCARRIER"/>
</dbReference>
<evidence type="ECO:0000256" key="16">
    <source>
        <dbReference type="SAM" id="Phobius"/>
    </source>
</evidence>
<dbReference type="GO" id="GO:0015215">
    <property type="term" value="F:nucleotide transmembrane transporter activity"/>
    <property type="evidence" value="ECO:0007669"/>
    <property type="project" value="UniProtKB-ARBA"/>
</dbReference>
<dbReference type="FunFam" id="1.50.40.10:FF:000025">
    <property type="entry name" value="mitochondrial folate transporter/carrier"/>
    <property type="match status" value="1"/>
</dbReference>
<evidence type="ECO:0000256" key="2">
    <source>
        <dbReference type="ARBA" id="ARBA00006375"/>
    </source>
</evidence>
<evidence type="ECO:0000256" key="13">
    <source>
        <dbReference type="ARBA" id="ARBA00079992"/>
    </source>
</evidence>
<feature type="repeat" description="Solcar" evidence="14">
    <location>
        <begin position="20"/>
        <end position="111"/>
    </location>
</feature>
<dbReference type="InterPro" id="IPR002067">
    <property type="entry name" value="MCP"/>
</dbReference>
<keyword evidence="7 16" id="KW-1133">Transmembrane helix</keyword>
<evidence type="ECO:0000313" key="18">
    <source>
        <dbReference type="Proteomes" id="UP000245119"/>
    </source>
</evidence>
<evidence type="ECO:0000256" key="3">
    <source>
        <dbReference type="ARBA" id="ARBA00022448"/>
    </source>
</evidence>
<dbReference type="EMBL" id="PZQS01000004">
    <property type="protein sequence ID" value="PVD31913.1"/>
    <property type="molecule type" value="Genomic_DNA"/>
</dbReference>
<feature type="transmembrane region" description="Helical" evidence="16">
    <location>
        <begin position="124"/>
        <end position="145"/>
    </location>
</feature>
<dbReference type="STRING" id="400727.A0A2T7PER6"/>
<protein>
    <recommendedName>
        <fullName evidence="12">Solute carrier family 25 member 32</fullName>
    </recommendedName>
    <alternativeName>
        <fullName evidence="13">Mitochondrial FAD transporter</fullName>
    </alternativeName>
</protein>
<accession>A0A2T7PER6</accession>
<evidence type="ECO:0000256" key="11">
    <source>
        <dbReference type="ARBA" id="ARBA00058619"/>
    </source>
</evidence>
<sequence>MNSSDAKGTSTDSRGSYLRHIRLEHLYAGVSGGVISTLVLHPLDLVKIRFQVHEGQSTVSRPQYRGVIHAMHSIVKNNGFWGLYQGVTPNIWGAGISWGFYFFLYNSMKTWMQDGDSKKNLGAGWHMFIASVAGFGTLTITNPIWVTKTRLCLQYENAGSQGKPLQNATQMYLGMSDALVKIYRMEGLRGLYKGFIPGVFGISHGAFQFVAYEELKTLYNQYRQQPIDSRLSSGEYIVFAALSKIFAATLTYPYQVVRSRLQDQHRHYNGVMDVVRQVVRKEGMRGMYKGFTAYMIHVMPNICIVFLLYEYMTTTFEEPSTTLKTQIEDVADTI</sequence>
<dbReference type="InterPro" id="IPR018108">
    <property type="entry name" value="MCP_transmembrane"/>
</dbReference>
<comment type="catalytic activity">
    <reaction evidence="10">
        <text>FAD(in) = FAD(out)</text>
        <dbReference type="Rhea" id="RHEA:76535"/>
        <dbReference type="ChEBI" id="CHEBI:57692"/>
    </reaction>
</comment>
<keyword evidence="18" id="KW-1185">Reference proteome</keyword>
<reference evidence="17 18" key="1">
    <citation type="submission" date="2018-04" db="EMBL/GenBank/DDBJ databases">
        <title>The genome of golden apple snail Pomacea canaliculata provides insight into stress tolerance and invasive adaptation.</title>
        <authorList>
            <person name="Liu C."/>
            <person name="Liu B."/>
            <person name="Ren Y."/>
            <person name="Zhang Y."/>
            <person name="Wang H."/>
            <person name="Li S."/>
            <person name="Jiang F."/>
            <person name="Yin L."/>
            <person name="Zhang G."/>
            <person name="Qian W."/>
            <person name="Fan W."/>
        </authorList>
    </citation>
    <scope>NUCLEOTIDE SEQUENCE [LARGE SCALE GENOMIC DNA]</scope>
    <source>
        <strain evidence="17">SZHN2017</strain>
        <tissue evidence="17">Muscle</tissue>
    </source>
</reference>
<dbReference type="InterPro" id="IPR044712">
    <property type="entry name" value="SLC25A32-like"/>
</dbReference>
<proteinExistence type="inferred from homology"/>
<evidence type="ECO:0000256" key="10">
    <source>
        <dbReference type="ARBA" id="ARBA00050907"/>
    </source>
</evidence>
<feature type="transmembrane region" description="Helical" evidence="16">
    <location>
        <begin position="236"/>
        <end position="257"/>
    </location>
</feature>
<evidence type="ECO:0000256" key="15">
    <source>
        <dbReference type="RuleBase" id="RU000488"/>
    </source>
</evidence>
<organism evidence="17 18">
    <name type="scientific">Pomacea canaliculata</name>
    <name type="common">Golden apple snail</name>
    <dbReference type="NCBI Taxonomy" id="400727"/>
    <lineage>
        <taxon>Eukaryota</taxon>
        <taxon>Metazoa</taxon>
        <taxon>Spiralia</taxon>
        <taxon>Lophotrochozoa</taxon>
        <taxon>Mollusca</taxon>
        <taxon>Gastropoda</taxon>
        <taxon>Caenogastropoda</taxon>
        <taxon>Architaenioglossa</taxon>
        <taxon>Ampullarioidea</taxon>
        <taxon>Ampullariidae</taxon>
        <taxon>Pomacea</taxon>
    </lineage>
</organism>
<evidence type="ECO:0000256" key="14">
    <source>
        <dbReference type="PROSITE-ProRule" id="PRU00282"/>
    </source>
</evidence>
<keyword evidence="8" id="KW-0496">Mitochondrion</keyword>
<evidence type="ECO:0000256" key="12">
    <source>
        <dbReference type="ARBA" id="ARBA00070508"/>
    </source>
</evidence>
<evidence type="ECO:0000256" key="6">
    <source>
        <dbReference type="ARBA" id="ARBA00022792"/>
    </source>
</evidence>
<gene>
    <name evidence="17" type="ORF">C0Q70_07339</name>
</gene>
<feature type="transmembrane region" description="Helical" evidence="16">
    <location>
        <begin position="81"/>
        <end position="104"/>
    </location>
</feature>
<evidence type="ECO:0000256" key="5">
    <source>
        <dbReference type="ARBA" id="ARBA00022737"/>
    </source>
</evidence>
<comment type="subcellular location">
    <subcellularLocation>
        <location evidence="1">Mitochondrion inner membrane</location>
        <topology evidence="1">Multi-pass membrane protein</topology>
    </subcellularLocation>
</comment>
<keyword evidence="4 14" id="KW-0812">Transmembrane</keyword>